<accession>A0AAW8PXK5</accession>
<proteinExistence type="predicted"/>
<name>A0AAW8PXK5_VIBPH</name>
<organism evidence="1 2">
    <name type="scientific">Vibrio parahaemolyticus</name>
    <dbReference type="NCBI Taxonomy" id="670"/>
    <lineage>
        <taxon>Bacteria</taxon>
        <taxon>Pseudomonadati</taxon>
        <taxon>Pseudomonadota</taxon>
        <taxon>Gammaproteobacteria</taxon>
        <taxon>Vibrionales</taxon>
        <taxon>Vibrionaceae</taxon>
        <taxon>Vibrio</taxon>
    </lineage>
</organism>
<dbReference type="EMBL" id="JAUHGG010000003">
    <property type="protein sequence ID" value="MDS1820977.1"/>
    <property type="molecule type" value="Genomic_DNA"/>
</dbReference>
<dbReference type="RefSeq" id="WP_311019767.1">
    <property type="nucleotide sequence ID" value="NZ_JAUHGG010000003.1"/>
</dbReference>
<evidence type="ECO:0000313" key="1">
    <source>
        <dbReference type="EMBL" id="MDS1820977.1"/>
    </source>
</evidence>
<comment type="caution">
    <text evidence="1">The sequence shown here is derived from an EMBL/GenBank/DDBJ whole genome shotgun (WGS) entry which is preliminary data.</text>
</comment>
<evidence type="ECO:0008006" key="3">
    <source>
        <dbReference type="Google" id="ProtNLM"/>
    </source>
</evidence>
<protein>
    <recommendedName>
        <fullName evidence="3">Chromosome partitioning protein ParA</fullName>
    </recommendedName>
</protein>
<gene>
    <name evidence="1" type="ORF">QX249_09935</name>
</gene>
<evidence type="ECO:0000313" key="2">
    <source>
        <dbReference type="Proteomes" id="UP001253193"/>
    </source>
</evidence>
<reference evidence="1" key="1">
    <citation type="submission" date="2023-06" db="EMBL/GenBank/DDBJ databases">
        <title>Genomic Diversity of Vibrio spp. and Metagenomic Analysis of Pathogens in Florida Gulf Coastal Waters Following Hurricane Ian.</title>
        <authorList>
            <person name="Brumfield K.D."/>
        </authorList>
    </citation>
    <scope>NUCLEOTIDE SEQUENCE</scope>
    <source>
        <strain evidence="1">WBS2B-138</strain>
    </source>
</reference>
<dbReference type="Proteomes" id="UP001253193">
    <property type="component" value="Unassembled WGS sequence"/>
</dbReference>
<dbReference type="AlphaFoldDB" id="A0AAW8PXK5"/>
<sequence>MNTESIKQETLKNFSIFLQRDSEFTPEEAAKEVEVFNKFLVSNNKSITELTKRDFITYSRIGAKKVLNRHIRAKSIYPTFEAALRHAQIINLH</sequence>